<keyword evidence="2" id="KW-0732">Signal</keyword>
<reference evidence="3 4" key="1">
    <citation type="submission" date="2016-07" db="EMBL/GenBank/DDBJ databases">
        <title>Pervasive Adenine N6-methylation of Active Genes in Fungi.</title>
        <authorList>
            <consortium name="DOE Joint Genome Institute"/>
            <person name="Mondo S.J."/>
            <person name="Dannebaum R.O."/>
            <person name="Kuo R.C."/>
            <person name="Labutti K."/>
            <person name="Haridas S."/>
            <person name="Kuo A."/>
            <person name="Salamov A."/>
            <person name="Ahrendt S.R."/>
            <person name="Lipzen A."/>
            <person name="Sullivan W."/>
            <person name="Andreopoulos W.B."/>
            <person name="Clum A."/>
            <person name="Lindquist E."/>
            <person name="Daum C."/>
            <person name="Ramamoorthy G.K."/>
            <person name="Gryganskyi A."/>
            <person name="Culley D."/>
            <person name="Magnuson J.K."/>
            <person name="James T.Y."/>
            <person name="O'Malley M.A."/>
            <person name="Stajich J.E."/>
            <person name="Spatafora J.W."/>
            <person name="Visel A."/>
            <person name="Grigoriev I.V."/>
        </authorList>
    </citation>
    <scope>NUCLEOTIDE SEQUENCE [LARGE SCALE GENOMIC DNA]</scope>
    <source>
        <strain evidence="3 4">68-887.2</strain>
    </source>
</reference>
<protein>
    <submittedName>
        <fullName evidence="3">Uncharacterized protein</fullName>
    </submittedName>
</protein>
<accession>A0A1Y2B8J4</accession>
<feature type="signal peptide" evidence="2">
    <location>
        <begin position="1"/>
        <end position="19"/>
    </location>
</feature>
<dbReference type="InParanoid" id="A0A1Y2B8J4"/>
<dbReference type="EMBL" id="MCFC01000018">
    <property type="protein sequence ID" value="ORY30817.1"/>
    <property type="molecule type" value="Genomic_DNA"/>
</dbReference>
<organism evidence="3 4">
    <name type="scientific">Naematelia encephala</name>
    <dbReference type="NCBI Taxonomy" id="71784"/>
    <lineage>
        <taxon>Eukaryota</taxon>
        <taxon>Fungi</taxon>
        <taxon>Dikarya</taxon>
        <taxon>Basidiomycota</taxon>
        <taxon>Agaricomycotina</taxon>
        <taxon>Tremellomycetes</taxon>
        <taxon>Tremellales</taxon>
        <taxon>Naemateliaceae</taxon>
        <taxon>Naematelia</taxon>
    </lineage>
</organism>
<evidence type="ECO:0000313" key="4">
    <source>
        <dbReference type="Proteomes" id="UP000193986"/>
    </source>
</evidence>
<evidence type="ECO:0000256" key="1">
    <source>
        <dbReference type="SAM" id="MobiDB-lite"/>
    </source>
</evidence>
<feature type="region of interest" description="Disordered" evidence="1">
    <location>
        <begin position="138"/>
        <end position="167"/>
    </location>
</feature>
<sequence length="211" mass="23108">MRATGMLLTSIAVASSIFAADSIPHVQSEYGSTGSTPRDQIEGSWRAEHCRRTLVDSMFRQQNGLHALKDGRDPIEDTVADEEMQTCKREFPDLDRSVPMTFDEMCRYNELVRDVSVLQWRYGVAAVEKLSKVLSRSSADSIRLSGKEPGSAMEDASQNEGDSDRNDIEASTLDLPQISFATFSGLGNAGPTTCPTATATRWETAALHGEL</sequence>
<keyword evidence="4" id="KW-1185">Reference proteome</keyword>
<dbReference type="Proteomes" id="UP000193986">
    <property type="component" value="Unassembled WGS sequence"/>
</dbReference>
<proteinExistence type="predicted"/>
<comment type="caution">
    <text evidence="3">The sequence shown here is derived from an EMBL/GenBank/DDBJ whole genome shotgun (WGS) entry which is preliminary data.</text>
</comment>
<name>A0A1Y2B8J4_9TREE</name>
<evidence type="ECO:0000256" key="2">
    <source>
        <dbReference type="SAM" id="SignalP"/>
    </source>
</evidence>
<gene>
    <name evidence="3" type="ORF">BCR39DRAFT_558499</name>
</gene>
<feature type="chain" id="PRO_5013186399" evidence="2">
    <location>
        <begin position="20"/>
        <end position="211"/>
    </location>
</feature>
<dbReference type="AlphaFoldDB" id="A0A1Y2B8J4"/>
<evidence type="ECO:0000313" key="3">
    <source>
        <dbReference type="EMBL" id="ORY30817.1"/>
    </source>
</evidence>